<name>A0A1B2E7Q8_9BACL</name>
<organism evidence="1">
    <name type="scientific">Paenibacillus ihbetae</name>
    <dbReference type="NCBI Taxonomy" id="1870820"/>
    <lineage>
        <taxon>Bacteria</taxon>
        <taxon>Bacillati</taxon>
        <taxon>Bacillota</taxon>
        <taxon>Bacilli</taxon>
        <taxon>Bacillales</taxon>
        <taxon>Paenibacillaceae</taxon>
        <taxon>Paenibacillus</taxon>
    </lineage>
</organism>
<reference evidence="2 3" key="2">
    <citation type="submission" date="2016-12" db="EMBL/GenBank/DDBJ databases">
        <title>Genome sequencing and description of Paenibacillus sp. nov. from high altitude lake in the Indian Trans- Himalayas.</title>
        <authorList>
            <person name="Kiran S."/>
            <person name="Swarnkar M.K."/>
            <person name="Rana A."/>
            <person name="Tewari R."/>
            <person name="Gulati A."/>
        </authorList>
    </citation>
    <scope>NUCLEOTIDE SEQUENCE [LARGE SCALE GENOMIC DNA]</scope>
    <source>
        <strain evidence="2 3">IHBB 9951</strain>
    </source>
</reference>
<keyword evidence="3" id="KW-1185">Reference proteome</keyword>
<dbReference type="Gene3D" id="3.10.450.50">
    <property type="match status" value="1"/>
</dbReference>
<dbReference type="KEGG" id="pib:BBD41_27430"/>
<dbReference type="PANTHER" id="PTHR30173:SF36">
    <property type="entry name" value="ECF RNA POLYMERASE SIGMA FACTOR SIGJ"/>
    <property type="match status" value="1"/>
</dbReference>
<dbReference type="EMBL" id="CP016809">
    <property type="protein sequence ID" value="ANY76008.1"/>
    <property type="molecule type" value="Genomic_DNA"/>
</dbReference>
<proteinExistence type="predicted"/>
<dbReference type="PANTHER" id="PTHR30173">
    <property type="entry name" value="SIGMA 19 FACTOR"/>
    <property type="match status" value="1"/>
</dbReference>
<dbReference type="InterPro" id="IPR032710">
    <property type="entry name" value="NTF2-like_dom_sf"/>
</dbReference>
<dbReference type="EMBL" id="MRVI01000001">
    <property type="protein sequence ID" value="OOC61837.1"/>
    <property type="molecule type" value="Genomic_DNA"/>
</dbReference>
<evidence type="ECO:0000313" key="3">
    <source>
        <dbReference type="Proteomes" id="UP000189059"/>
    </source>
</evidence>
<evidence type="ECO:0008006" key="4">
    <source>
        <dbReference type="Google" id="ProtNLM"/>
    </source>
</evidence>
<dbReference type="AlphaFoldDB" id="A0A1B2E7Q8"/>
<evidence type="ECO:0000313" key="1">
    <source>
        <dbReference type="EMBL" id="ANY76008.1"/>
    </source>
</evidence>
<gene>
    <name evidence="2" type="ORF">BBD40_08205</name>
    <name evidence="1" type="ORF">BBD41_27430</name>
</gene>
<dbReference type="SUPFAM" id="SSF54427">
    <property type="entry name" value="NTF2-like"/>
    <property type="match status" value="1"/>
</dbReference>
<evidence type="ECO:0000313" key="2">
    <source>
        <dbReference type="EMBL" id="OOC61837.1"/>
    </source>
</evidence>
<protein>
    <recommendedName>
        <fullName evidence="4">SnoaL-like domain-containing protein</fullName>
    </recommendedName>
</protein>
<dbReference type="InterPro" id="IPR052704">
    <property type="entry name" value="ECF_Sigma-70_Domain"/>
</dbReference>
<dbReference type="GO" id="GO:0016987">
    <property type="term" value="F:sigma factor activity"/>
    <property type="evidence" value="ECO:0007669"/>
    <property type="project" value="TreeGrafter"/>
</dbReference>
<reference evidence="1" key="1">
    <citation type="submission" date="2016-08" db="EMBL/GenBank/DDBJ databases">
        <title>Complete Genome Seqeunce of Paenibacillus sp. nov. IHBB 9852 from high altitute lake of Indian trans-Himalayas.</title>
        <authorList>
            <person name="Kiran S."/>
            <person name="Swarnkar M.K."/>
            <person name="Rana A."/>
            <person name="Tewari R."/>
            <person name="Gulati A."/>
        </authorList>
    </citation>
    <scope>NUCLEOTIDE SEQUENCE [LARGE SCALE GENOMIC DNA]</scope>
    <source>
        <strain evidence="1">IHBB 9852</strain>
    </source>
</reference>
<accession>A0A1B2E7Q8</accession>
<dbReference type="Proteomes" id="UP000189059">
    <property type="component" value="Unassembled WGS sequence"/>
</dbReference>
<sequence>MDGAFKINSSGVRPEEQEWGNGFFAALSAANAEHVLSLLAEDAVLISDGGGEILAAARPLESREKVARFLLGILHNAQLEDGGTPLIEIRELNGQTGVVFYQQGIITGVVFVNMKDGFMKEGWTWIRFPYCRVIVVDA</sequence>